<name>A0A1R2BGE1_9CILI</name>
<reference evidence="7 8" key="1">
    <citation type="submission" date="2016-11" db="EMBL/GenBank/DDBJ databases">
        <title>The macronuclear genome of Stentor coeruleus: a giant cell with tiny introns.</title>
        <authorList>
            <person name="Slabodnick M."/>
            <person name="Ruby J.G."/>
            <person name="Reiff S.B."/>
            <person name="Swart E.C."/>
            <person name="Gosai S."/>
            <person name="Prabakaran S."/>
            <person name="Witkowska E."/>
            <person name="Larue G.E."/>
            <person name="Fisher S."/>
            <person name="Freeman R.M."/>
            <person name="Gunawardena J."/>
            <person name="Chu W."/>
            <person name="Stover N.A."/>
            <person name="Gregory B.D."/>
            <person name="Nowacki M."/>
            <person name="Derisi J."/>
            <person name="Roy S.W."/>
            <person name="Marshall W.F."/>
            <person name="Sood P."/>
        </authorList>
    </citation>
    <scope>NUCLEOTIDE SEQUENCE [LARGE SCALE GENOMIC DNA]</scope>
    <source>
        <strain evidence="7">WM001</strain>
    </source>
</reference>
<keyword evidence="8" id="KW-1185">Reference proteome</keyword>
<dbReference type="OrthoDB" id="297826at2759"/>
<dbReference type="SUPFAM" id="SSF90229">
    <property type="entry name" value="CCCH zinc finger"/>
    <property type="match status" value="1"/>
</dbReference>
<evidence type="ECO:0000313" key="7">
    <source>
        <dbReference type="EMBL" id="OMJ75794.1"/>
    </source>
</evidence>
<dbReference type="AlphaFoldDB" id="A0A1R2BGE1"/>
<dbReference type="InterPro" id="IPR036855">
    <property type="entry name" value="Znf_CCCH_sf"/>
</dbReference>
<evidence type="ECO:0000256" key="5">
    <source>
        <dbReference type="SAM" id="MobiDB-lite"/>
    </source>
</evidence>
<dbReference type="Gene3D" id="4.10.1000.10">
    <property type="entry name" value="Zinc finger, CCCH-type"/>
    <property type="match status" value="1"/>
</dbReference>
<dbReference type="InterPro" id="IPR000571">
    <property type="entry name" value="Znf_CCCH"/>
</dbReference>
<dbReference type="PROSITE" id="PS50103">
    <property type="entry name" value="ZF_C3H1"/>
    <property type="match status" value="1"/>
</dbReference>
<keyword evidence="3 4" id="KW-0862">Zinc</keyword>
<dbReference type="GO" id="GO:0008270">
    <property type="term" value="F:zinc ion binding"/>
    <property type="evidence" value="ECO:0007669"/>
    <property type="project" value="UniProtKB-KW"/>
</dbReference>
<evidence type="ECO:0000256" key="4">
    <source>
        <dbReference type="PROSITE-ProRule" id="PRU00723"/>
    </source>
</evidence>
<evidence type="ECO:0000256" key="2">
    <source>
        <dbReference type="ARBA" id="ARBA00022771"/>
    </source>
</evidence>
<evidence type="ECO:0000313" key="8">
    <source>
        <dbReference type="Proteomes" id="UP000187209"/>
    </source>
</evidence>
<feature type="compositionally biased region" description="Polar residues" evidence="5">
    <location>
        <begin position="270"/>
        <end position="292"/>
    </location>
</feature>
<gene>
    <name evidence="7" type="ORF">SteCoe_24973</name>
</gene>
<evidence type="ECO:0000256" key="3">
    <source>
        <dbReference type="ARBA" id="ARBA00022833"/>
    </source>
</evidence>
<proteinExistence type="predicted"/>
<feature type="domain" description="C3H1-type" evidence="6">
    <location>
        <begin position="231"/>
        <end position="259"/>
    </location>
</feature>
<protein>
    <recommendedName>
        <fullName evidence="6">C3H1-type domain-containing protein</fullName>
    </recommendedName>
</protein>
<keyword evidence="1 4" id="KW-0479">Metal-binding</keyword>
<feature type="region of interest" description="Disordered" evidence="5">
    <location>
        <begin position="164"/>
        <end position="183"/>
    </location>
</feature>
<sequence length="308" mass="35750">MERELNRKEKEKDGQVRSLLENMTPRVTYTQPLRMKILLTYRKKPESTESLDQLKREQSLQRVIYQRESEIPKSPLEAHTQKMYSTLKDIHLIPFFKAGSYPPKIIRIVDQPVVYHENYMKMYTPMQMQMPIPPPPPPPPPPSYQIYPPPPQIISHHLIPPPMPPSYVHPQPPPPPPRVGPLPSGPIQQYNPISQQTPAYDPALLANPMDPYSLMNKSRTIYNPVTKKPQNYKTVPCRGFHSQEGCERGNNCHFIHDFQYQGRPMPNFSDWKNNPSRNRNMQSYNNYPSNGPSYFPPPGPEYQNDKTS</sequence>
<accession>A0A1R2BGE1</accession>
<keyword evidence="2 4" id="KW-0863">Zinc-finger</keyword>
<feature type="zinc finger region" description="C3H1-type" evidence="4">
    <location>
        <begin position="231"/>
        <end position="259"/>
    </location>
</feature>
<organism evidence="7 8">
    <name type="scientific">Stentor coeruleus</name>
    <dbReference type="NCBI Taxonomy" id="5963"/>
    <lineage>
        <taxon>Eukaryota</taxon>
        <taxon>Sar</taxon>
        <taxon>Alveolata</taxon>
        <taxon>Ciliophora</taxon>
        <taxon>Postciliodesmatophora</taxon>
        <taxon>Heterotrichea</taxon>
        <taxon>Heterotrichida</taxon>
        <taxon>Stentoridae</taxon>
        <taxon>Stentor</taxon>
    </lineage>
</organism>
<dbReference type="EMBL" id="MPUH01000668">
    <property type="protein sequence ID" value="OMJ75794.1"/>
    <property type="molecule type" value="Genomic_DNA"/>
</dbReference>
<evidence type="ECO:0000259" key="6">
    <source>
        <dbReference type="PROSITE" id="PS50103"/>
    </source>
</evidence>
<feature type="region of interest" description="Disordered" evidence="5">
    <location>
        <begin position="266"/>
        <end position="308"/>
    </location>
</feature>
<dbReference type="Proteomes" id="UP000187209">
    <property type="component" value="Unassembled WGS sequence"/>
</dbReference>
<comment type="caution">
    <text evidence="7">The sequence shown here is derived from an EMBL/GenBank/DDBJ whole genome shotgun (WGS) entry which is preliminary data.</text>
</comment>
<evidence type="ECO:0000256" key="1">
    <source>
        <dbReference type="ARBA" id="ARBA00022723"/>
    </source>
</evidence>